<evidence type="ECO:0000256" key="8">
    <source>
        <dbReference type="ARBA" id="ARBA00022801"/>
    </source>
</evidence>
<dbReference type="Proteomes" id="UP000199095">
    <property type="component" value="Unassembled WGS sequence"/>
</dbReference>
<dbReference type="EMBL" id="FOHJ01000002">
    <property type="protein sequence ID" value="SET03894.1"/>
    <property type="molecule type" value="Genomic_DNA"/>
</dbReference>
<dbReference type="RefSeq" id="WP_093132330.1">
    <property type="nucleotide sequence ID" value="NZ_FOHJ01000002.1"/>
</dbReference>
<dbReference type="InterPro" id="IPR016193">
    <property type="entry name" value="Cytidine_deaminase-like"/>
</dbReference>
<dbReference type="PANTHER" id="PTHR38011:SF7">
    <property type="entry name" value="2,5-DIAMINO-6-RIBOSYLAMINO-4(3H)-PYRIMIDINONE 5'-PHOSPHATE REDUCTASE"/>
    <property type="match status" value="1"/>
</dbReference>
<comment type="catalytic activity">
    <reaction evidence="13 15">
        <text>5-amino-6-(5-phospho-D-ribitylamino)uracil + NADP(+) = 5-amino-6-(5-phospho-D-ribosylamino)uracil + NADPH + H(+)</text>
        <dbReference type="Rhea" id="RHEA:17845"/>
        <dbReference type="ChEBI" id="CHEBI:15378"/>
        <dbReference type="ChEBI" id="CHEBI:57783"/>
        <dbReference type="ChEBI" id="CHEBI:58349"/>
        <dbReference type="ChEBI" id="CHEBI:58421"/>
        <dbReference type="ChEBI" id="CHEBI:58453"/>
        <dbReference type="EC" id="1.1.1.193"/>
    </reaction>
</comment>
<dbReference type="EC" id="1.1.1.193" evidence="15"/>
<comment type="cofactor">
    <cofactor evidence="15 18">
        <name>Zn(2+)</name>
        <dbReference type="ChEBI" id="CHEBI:29105"/>
    </cofactor>
    <text evidence="15 18">Binds 1 zinc ion.</text>
</comment>
<comment type="similarity">
    <text evidence="5 15">In the C-terminal section; belongs to the HTP reductase family.</text>
</comment>
<keyword evidence="8 15" id="KW-0378">Hydrolase</keyword>
<dbReference type="AlphaFoldDB" id="A0A1I0BAF6"/>
<evidence type="ECO:0000256" key="15">
    <source>
        <dbReference type="PIRNR" id="PIRNR006769"/>
    </source>
</evidence>
<comment type="similarity">
    <text evidence="4 15">In the N-terminal section; belongs to the cytidine and deoxycytidylate deaminase family.</text>
</comment>
<feature type="binding site" evidence="17">
    <location>
        <position position="168"/>
    </location>
    <ligand>
        <name>substrate</name>
    </ligand>
</feature>
<comment type="function">
    <text evidence="1 15">Converts 2,5-diamino-6-(ribosylamino)-4(3h)-pyrimidinone 5'-phosphate into 5-amino-6-(ribosylamino)-2,4(1h,3h)-pyrimidinedione 5'-phosphate.</text>
</comment>
<keyword evidence="7 15" id="KW-0479">Metal-binding</keyword>
<dbReference type="UniPathway" id="UPA00275">
    <property type="reaction ID" value="UER00401"/>
</dbReference>
<feature type="binding site" evidence="17">
    <location>
        <begin position="294"/>
        <end position="300"/>
    </location>
    <ligand>
        <name>NADP(+)</name>
        <dbReference type="ChEBI" id="CHEBI:58349"/>
    </ligand>
</feature>
<dbReference type="SUPFAM" id="SSF53927">
    <property type="entry name" value="Cytidine deaminase-like"/>
    <property type="match status" value="1"/>
</dbReference>
<dbReference type="InterPro" id="IPR050765">
    <property type="entry name" value="Riboflavin_Biosynth_HTPR"/>
</dbReference>
<feature type="binding site" evidence="18">
    <location>
        <position position="50"/>
    </location>
    <ligand>
        <name>Zn(2+)</name>
        <dbReference type="ChEBI" id="CHEBI:29105"/>
        <note>catalytic</note>
    </ligand>
</feature>
<dbReference type="PROSITE" id="PS00903">
    <property type="entry name" value="CYT_DCMP_DEAMINASES_1"/>
    <property type="match status" value="1"/>
</dbReference>
<dbReference type="InterPro" id="IPR024072">
    <property type="entry name" value="DHFR-like_dom_sf"/>
</dbReference>
<dbReference type="GO" id="GO:0008270">
    <property type="term" value="F:zinc ion binding"/>
    <property type="evidence" value="ECO:0007669"/>
    <property type="project" value="InterPro"/>
</dbReference>
<feature type="binding site" evidence="17">
    <location>
        <position position="154"/>
    </location>
    <ligand>
        <name>NADP(+)</name>
        <dbReference type="ChEBI" id="CHEBI:58349"/>
    </ligand>
</feature>
<dbReference type="Pfam" id="PF01872">
    <property type="entry name" value="RibD_C"/>
    <property type="match status" value="1"/>
</dbReference>
<feature type="binding site" evidence="17">
    <location>
        <position position="170"/>
    </location>
    <ligand>
        <name>NADP(+)</name>
        <dbReference type="ChEBI" id="CHEBI:58349"/>
    </ligand>
</feature>
<feature type="binding site" evidence="17">
    <location>
        <position position="204"/>
    </location>
    <ligand>
        <name>substrate</name>
    </ligand>
</feature>
<dbReference type="EC" id="3.5.4.26" evidence="15"/>
<feature type="active site" description="Proton donor" evidence="16">
    <location>
        <position position="52"/>
    </location>
</feature>
<evidence type="ECO:0000256" key="17">
    <source>
        <dbReference type="PIRSR" id="PIRSR006769-2"/>
    </source>
</evidence>
<gene>
    <name evidence="20" type="ORF">SAMN05421676_102402</name>
</gene>
<evidence type="ECO:0000313" key="20">
    <source>
        <dbReference type="EMBL" id="SET03894.1"/>
    </source>
</evidence>
<dbReference type="FunFam" id="3.40.140.10:FF:000025">
    <property type="entry name" value="Riboflavin biosynthesis protein RibD"/>
    <property type="match status" value="1"/>
</dbReference>
<dbReference type="GO" id="GO:0009231">
    <property type="term" value="P:riboflavin biosynthetic process"/>
    <property type="evidence" value="ECO:0007669"/>
    <property type="project" value="UniProtKB-UniPathway"/>
</dbReference>
<dbReference type="InterPro" id="IPR011549">
    <property type="entry name" value="RibD_C"/>
</dbReference>
<keyword evidence="6 15" id="KW-0686">Riboflavin biosynthesis</keyword>
<protein>
    <recommendedName>
        <fullName evidence="15">Riboflavin biosynthesis protein RibD</fullName>
    </recommendedName>
    <domain>
        <recommendedName>
            <fullName evidence="15">Diaminohydroxyphosphoribosylaminopyrimidine deaminase</fullName>
            <shortName evidence="15">DRAP deaminase</shortName>
            <ecNumber evidence="15">3.5.4.26</ecNumber>
        </recommendedName>
        <alternativeName>
            <fullName evidence="15">Riboflavin-specific deaminase</fullName>
        </alternativeName>
    </domain>
    <domain>
        <recommendedName>
            <fullName evidence="15">5-amino-6-(5-phosphoribosylamino)uracil reductase</fullName>
            <ecNumber evidence="15">1.1.1.193</ecNumber>
        </recommendedName>
        <alternativeName>
            <fullName evidence="15">HTP reductase</fullName>
        </alternativeName>
    </domain>
</protein>
<evidence type="ECO:0000256" key="9">
    <source>
        <dbReference type="ARBA" id="ARBA00022833"/>
    </source>
</evidence>
<dbReference type="PANTHER" id="PTHR38011">
    <property type="entry name" value="DIHYDROFOLATE REDUCTASE FAMILY PROTEIN (AFU_ORTHOLOGUE AFUA_8G06820)"/>
    <property type="match status" value="1"/>
</dbReference>
<accession>A0A1I0BAF6</accession>
<dbReference type="Gene3D" id="3.40.140.10">
    <property type="entry name" value="Cytidine Deaminase, domain 2"/>
    <property type="match status" value="1"/>
</dbReference>
<dbReference type="GO" id="GO:0008703">
    <property type="term" value="F:5-amino-6-(5-phosphoribosylamino)uracil reductase activity"/>
    <property type="evidence" value="ECO:0007669"/>
    <property type="project" value="UniProtKB-EC"/>
</dbReference>
<dbReference type="Gene3D" id="3.40.430.10">
    <property type="entry name" value="Dihydrofolate Reductase, subunit A"/>
    <property type="match status" value="1"/>
</dbReference>
<feature type="binding site" evidence="17">
    <location>
        <position position="184"/>
    </location>
    <ligand>
        <name>substrate</name>
    </ligand>
</feature>
<feature type="binding site" evidence="17">
    <location>
        <position position="207"/>
    </location>
    <ligand>
        <name>substrate</name>
    </ligand>
</feature>
<dbReference type="InterPro" id="IPR004794">
    <property type="entry name" value="Eubact_RibD"/>
</dbReference>
<evidence type="ECO:0000256" key="11">
    <source>
        <dbReference type="ARBA" id="ARBA00023002"/>
    </source>
</evidence>
<dbReference type="STRING" id="237682.SAMN05421676_102402"/>
<evidence type="ECO:0000256" key="16">
    <source>
        <dbReference type="PIRSR" id="PIRSR006769-1"/>
    </source>
</evidence>
<evidence type="ECO:0000259" key="19">
    <source>
        <dbReference type="PROSITE" id="PS51747"/>
    </source>
</evidence>
<reference evidence="21" key="1">
    <citation type="submission" date="2016-10" db="EMBL/GenBank/DDBJ databases">
        <authorList>
            <person name="Varghese N."/>
            <person name="Submissions S."/>
        </authorList>
    </citation>
    <scope>NUCLEOTIDE SEQUENCE [LARGE SCALE GENOMIC DNA]</scope>
    <source>
        <strain evidence="21">CGMCC 1.3566</strain>
    </source>
</reference>
<feature type="binding site" evidence="18">
    <location>
        <position position="84"/>
    </location>
    <ligand>
        <name>Zn(2+)</name>
        <dbReference type="ChEBI" id="CHEBI:29105"/>
        <note>catalytic</note>
    </ligand>
</feature>
<comment type="pathway">
    <text evidence="3 15">Cofactor biosynthesis; riboflavin biosynthesis; 5-amino-6-(D-ribitylamino)uracil from GTP: step 3/4.</text>
</comment>
<feature type="binding site" evidence="17">
    <location>
        <position position="292"/>
    </location>
    <ligand>
        <name>substrate</name>
    </ligand>
</feature>
<evidence type="ECO:0000256" key="2">
    <source>
        <dbReference type="ARBA" id="ARBA00004882"/>
    </source>
</evidence>
<dbReference type="InterPro" id="IPR002125">
    <property type="entry name" value="CMP_dCMP_dom"/>
</dbReference>
<evidence type="ECO:0000256" key="3">
    <source>
        <dbReference type="ARBA" id="ARBA00004910"/>
    </source>
</evidence>
<keyword evidence="12" id="KW-0511">Multifunctional enzyme</keyword>
<keyword evidence="10 15" id="KW-0521">NADP</keyword>
<feature type="binding site" evidence="18">
    <location>
        <position position="75"/>
    </location>
    <ligand>
        <name>Zn(2+)</name>
        <dbReference type="ChEBI" id="CHEBI:29105"/>
        <note>catalytic</note>
    </ligand>
</feature>
<sequence>MNDQYYMSLAISLAKSVSGQTNPNPPVGAVVVKDGQIIGLGAHLKAGEPHAEIHALHMAGDKAEDATIYVTLEPCSHHGKTPPCADFILQKGLSRVVVATVDPNEKVAGRGIKRLRDSGIQVDVGVLKEEADYINRVFFYYIQHQKPFVTLKSATSLDGKIATSSGESKWITGEKAREDAHHYRHTHDAILVGVNTVIEDNPNLTTRLPQGGKNPIRVVLDTHLRTPIDSNVIRKNDTLTWIVTGSEVDDTEKVKYEKFTHVEVIQLENPEITVSEVLKELGSRKIMSLLIEGGAEVNGSFLKEKACQQVITYIAPKLIGGREAPTSMGGDGVQNLADSLDLSIQSVETIGGDLKIVAEVKNEYEG</sequence>
<feature type="binding site" evidence="17">
    <location>
        <position position="196"/>
    </location>
    <ligand>
        <name>NADP(+)</name>
        <dbReference type="ChEBI" id="CHEBI:58349"/>
    </ligand>
</feature>
<evidence type="ECO:0000313" key="21">
    <source>
        <dbReference type="Proteomes" id="UP000199095"/>
    </source>
</evidence>
<evidence type="ECO:0000256" key="12">
    <source>
        <dbReference type="ARBA" id="ARBA00023268"/>
    </source>
</evidence>
<organism evidence="20 21">
    <name type="scientific">Salinibacillus kushneri</name>
    <dbReference type="NCBI Taxonomy" id="237682"/>
    <lineage>
        <taxon>Bacteria</taxon>
        <taxon>Bacillati</taxon>
        <taxon>Bacillota</taxon>
        <taxon>Bacilli</taxon>
        <taxon>Bacillales</taxon>
        <taxon>Bacillaceae</taxon>
        <taxon>Salinibacillus</taxon>
    </lineage>
</organism>
<name>A0A1I0BAF6_9BACI</name>
<evidence type="ECO:0000256" key="13">
    <source>
        <dbReference type="ARBA" id="ARBA00049861"/>
    </source>
</evidence>
<dbReference type="GO" id="GO:0050661">
    <property type="term" value="F:NADP binding"/>
    <property type="evidence" value="ECO:0007669"/>
    <property type="project" value="InterPro"/>
</dbReference>
<proteinExistence type="inferred from homology"/>
<evidence type="ECO:0000256" key="18">
    <source>
        <dbReference type="PIRSR" id="PIRSR006769-3"/>
    </source>
</evidence>
<evidence type="ECO:0000256" key="4">
    <source>
        <dbReference type="ARBA" id="ARBA00005259"/>
    </source>
</evidence>
<dbReference type="PROSITE" id="PS51747">
    <property type="entry name" value="CYT_DCMP_DEAMINASES_2"/>
    <property type="match status" value="1"/>
</dbReference>
<dbReference type="OrthoDB" id="9800865at2"/>
<dbReference type="InterPro" id="IPR002734">
    <property type="entry name" value="RibDG_C"/>
</dbReference>
<dbReference type="NCBIfam" id="TIGR00227">
    <property type="entry name" value="ribD_Cterm"/>
    <property type="match status" value="1"/>
</dbReference>
<dbReference type="CDD" id="cd01284">
    <property type="entry name" value="Riboflavin_deaminase-reductase"/>
    <property type="match status" value="1"/>
</dbReference>
<comment type="catalytic activity">
    <reaction evidence="14 15">
        <text>2,5-diamino-6-hydroxy-4-(5-phosphoribosylamino)-pyrimidine + H2O + H(+) = 5-amino-6-(5-phospho-D-ribosylamino)uracil + NH4(+)</text>
        <dbReference type="Rhea" id="RHEA:21868"/>
        <dbReference type="ChEBI" id="CHEBI:15377"/>
        <dbReference type="ChEBI" id="CHEBI:15378"/>
        <dbReference type="ChEBI" id="CHEBI:28938"/>
        <dbReference type="ChEBI" id="CHEBI:58453"/>
        <dbReference type="ChEBI" id="CHEBI:58614"/>
        <dbReference type="EC" id="3.5.4.26"/>
    </reaction>
</comment>
<dbReference type="Pfam" id="PF00383">
    <property type="entry name" value="dCMP_cyt_deam_1"/>
    <property type="match status" value="1"/>
</dbReference>
<dbReference type="SUPFAM" id="SSF53597">
    <property type="entry name" value="Dihydrofolate reductase-like"/>
    <property type="match status" value="1"/>
</dbReference>
<evidence type="ECO:0000256" key="5">
    <source>
        <dbReference type="ARBA" id="ARBA00007417"/>
    </source>
</evidence>
<feature type="domain" description="CMP/dCMP-type deaminase" evidence="19">
    <location>
        <begin position="1"/>
        <end position="123"/>
    </location>
</feature>
<evidence type="ECO:0000256" key="6">
    <source>
        <dbReference type="ARBA" id="ARBA00022619"/>
    </source>
</evidence>
<evidence type="ECO:0000256" key="14">
    <source>
        <dbReference type="ARBA" id="ARBA00049886"/>
    </source>
</evidence>
<evidence type="ECO:0000256" key="1">
    <source>
        <dbReference type="ARBA" id="ARBA00002151"/>
    </source>
</evidence>
<feature type="binding site" evidence="17">
    <location>
        <position position="200"/>
    </location>
    <ligand>
        <name>NADP(+)</name>
        <dbReference type="ChEBI" id="CHEBI:58349"/>
    </ligand>
</feature>
<evidence type="ECO:0000256" key="10">
    <source>
        <dbReference type="ARBA" id="ARBA00022857"/>
    </source>
</evidence>
<feature type="binding site" evidence="17">
    <location>
        <position position="222"/>
    </location>
    <ligand>
        <name>NADP(+)</name>
        <dbReference type="ChEBI" id="CHEBI:58349"/>
    </ligand>
</feature>
<dbReference type="NCBIfam" id="TIGR00326">
    <property type="entry name" value="eubact_ribD"/>
    <property type="match status" value="1"/>
</dbReference>
<dbReference type="InterPro" id="IPR016192">
    <property type="entry name" value="APOBEC/CMP_deaminase_Zn-bd"/>
</dbReference>
<evidence type="ECO:0000256" key="7">
    <source>
        <dbReference type="ARBA" id="ARBA00022723"/>
    </source>
</evidence>
<keyword evidence="9 15" id="KW-0862">Zinc</keyword>
<keyword evidence="21" id="KW-1185">Reference proteome</keyword>
<comment type="pathway">
    <text evidence="2 15">Cofactor biosynthesis; riboflavin biosynthesis; 5-amino-6-(D-ribitylamino)uracil from GTP: step 2/4.</text>
</comment>
<dbReference type="PIRSF" id="PIRSF006769">
    <property type="entry name" value="RibD"/>
    <property type="match status" value="1"/>
</dbReference>
<dbReference type="GO" id="GO:0008835">
    <property type="term" value="F:diaminohydroxyphosphoribosylaminopyrimidine deaminase activity"/>
    <property type="evidence" value="ECO:0007669"/>
    <property type="project" value="UniProtKB-EC"/>
</dbReference>
<keyword evidence="11 15" id="KW-0560">Oxidoreductase</keyword>